<comment type="caution">
    <text evidence="3">The sequence shown here is derived from an EMBL/GenBank/DDBJ whole genome shotgun (WGS) entry which is preliminary data.</text>
</comment>
<dbReference type="Gene3D" id="1.20.1260.10">
    <property type="match status" value="1"/>
</dbReference>
<dbReference type="Proteomes" id="UP000572051">
    <property type="component" value="Unassembled WGS sequence"/>
</dbReference>
<dbReference type="PANTHER" id="PTHR36933:SF1">
    <property type="entry name" value="SLL0788 PROTEIN"/>
    <property type="match status" value="1"/>
</dbReference>
<evidence type="ECO:0000256" key="1">
    <source>
        <dbReference type="SAM" id="SignalP"/>
    </source>
</evidence>
<keyword evidence="4" id="KW-1185">Reference proteome</keyword>
<feature type="signal peptide" evidence="1">
    <location>
        <begin position="1"/>
        <end position="29"/>
    </location>
</feature>
<dbReference type="PANTHER" id="PTHR36933">
    <property type="entry name" value="SLL0788 PROTEIN"/>
    <property type="match status" value="1"/>
</dbReference>
<dbReference type="Pfam" id="PF03713">
    <property type="entry name" value="DUF305"/>
    <property type="match status" value="1"/>
</dbReference>
<feature type="domain" description="DUF305" evidence="2">
    <location>
        <begin position="49"/>
        <end position="192"/>
    </location>
</feature>
<proteinExistence type="predicted"/>
<accession>A0A7Z0J8I3</accession>
<keyword evidence="1" id="KW-0732">Signal</keyword>
<feature type="chain" id="PRO_5031218550" evidence="1">
    <location>
        <begin position="30"/>
        <end position="198"/>
    </location>
</feature>
<dbReference type="InterPro" id="IPR005183">
    <property type="entry name" value="DUF305_CopM-like"/>
</dbReference>
<sequence length="198" mass="20942">MTFLQRALVPAAAAAATALLLTACGSAEDATEPADAASEGAAAEFNDADVAFAQEMIPHHEQAVEMADLAESRAGDEVGDLAEEIAAAQGPEIEQMTALLESWGEAPMADMEGGGHGDMPGMMSDEEMAELEEAEGEEFDTLFLEMMVLHHEGAITMAETEIEEGLDPEARELAEGIFEVQHAEIEQMNTMLDQSGGN</sequence>
<reference evidence="3 4" key="1">
    <citation type="submission" date="2020-07" db="EMBL/GenBank/DDBJ databases">
        <title>Sequencing the genomes of 1000 actinobacteria strains.</title>
        <authorList>
            <person name="Klenk H.-P."/>
        </authorList>
    </citation>
    <scope>NUCLEOTIDE SEQUENCE [LARGE SCALE GENOMIC DNA]</scope>
    <source>
        <strain evidence="3 4">DSM 44442</strain>
    </source>
</reference>
<gene>
    <name evidence="3" type="ORF">HNR10_000315</name>
</gene>
<dbReference type="AlphaFoldDB" id="A0A7Z0J8I3"/>
<dbReference type="EMBL" id="JACCFS010000001">
    <property type="protein sequence ID" value="NYJ32434.1"/>
    <property type="molecule type" value="Genomic_DNA"/>
</dbReference>
<organism evidence="3 4">
    <name type="scientific">Nocardiopsis aegyptia</name>
    <dbReference type="NCBI Taxonomy" id="220378"/>
    <lineage>
        <taxon>Bacteria</taxon>
        <taxon>Bacillati</taxon>
        <taxon>Actinomycetota</taxon>
        <taxon>Actinomycetes</taxon>
        <taxon>Streptosporangiales</taxon>
        <taxon>Nocardiopsidaceae</taxon>
        <taxon>Nocardiopsis</taxon>
    </lineage>
</organism>
<evidence type="ECO:0000259" key="2">
    <source>
        <dbReference type="Pfam" id="PF03713"/>
    </source>
</evidence>
<name>A0A7Z0J8I3_9ACTN</name>
<evidence type="ECO:0000313" key="4">
    <source>
        <dbReference type="Proteomes" id="UP000572051"/>
    </source>
</evidence>
<evidence type="ECO:0000313" key="3">
    <source>
        <dbReference type="EMBL" id="NYJ32434.1"/>
    </source>
</evidence>
<dbReference type="InterPro" id="IPR012347">
    <property type="entry name" value="Ferritin-like"/>
</dbReference>
<dbReference type="RefSeq" id="WP_179820245.1">
    <property type="nucleotide sequence ID" value="NZ_JACCFS010000001.1"/>
</dbReference>
<protein>
    <submittedName>
        <fullName evidence="3">Uncharacterized protein (DUF305 family)</fullName>
    </submittedName>
</protein>
<dbReference type="PROSITE" id="PS51257">
    <property type="entry name" value="PROKAR_LIPOPROTEIN"/>
    <property type="match status" value="1"/>
</dbReference>